<dbReference type="GO" id="GO:0090385">
    <property type="term" value="P:phagosome-lysosome fusion"/>
    <property type="evidence" value="ECO:0007669"/>
    <property type="project" value="TreeGrafter"/>
</dbReference>
<dbReference type="InterPro" id="IPR001806">
    <property type="entry name" value="Small_GTPase"/>
</dbReference>
<accession>A0AA86RNP7</accession>
<dbReference type="PROSITE" id="PS51419">
    <property type="entry name" value="RAB"/>
    <property type="match status" value="1"/>
</dbReference>
<gene>
    <name evidence="4" type="ORF">HINF_LOCUS20376</name>
    <name evidence="5" type="ORF">HINF_LOCUS55367</name>
    <name evidence="8" type="ORF">HINF_LOCUS62151</name>
    <name evidence="6" type="ORF">HINF_LOCUS64493</name>
    <name evidence="9" type="ORF">HINF_LOCUS70319</name>
    <name evidence="7" type="ORF">HINF_LOCUS7594</name>
</gene>
<dbReference type="EMBL" id="CAXDID020000378">
    <property type="protein sequence ID" value="CAL6084332.1"/>
    <property type="molecule type" value="Genomic_DNA"/>
</dbReference>
<evidence type="ECO:0000313" key="4">
    <source>
        <dbReference type="EMBL" id="CAI9932731.1"/>
    </source>
</evidence>
<evidence type="ECO:0000313" key="8">
    <source>
        <dbReference type="EMBL" id="CAL6084332.1"/>
    </source>
</evidence>
<dbReference type="Gene3D" id="3.40.50.300">
    <property type="entry name" value="P-loop containing nucleotide triphosphate hydrolases"/>
    <property type="match status" value="1"/>
</dbReference>
<dbReference type="SMART" id="SM00177">
    <property type="entry name" value="ARF"/>
    <property type="match status" value="1"/>
</dbReference>
<evidence type="ECO:0000313" key="7">
    <source>
        <dbReference type="EMBL" id="CAL5983366.1"/>
    </source>
</evidence>
<reference evidence="7 10" key="2">
    <citation type="submission" date="2024-07" db="EMBL/GenBank/DDBJ databases">
        <authorList>
            <person name="Akdeniz Z."/>
        </authorList>
    </citation>
    <scope>NUCLEOTIDE SEQUENCE [LARGE SCALE GENOMIC DNA]</scope>
</reference>
<dbReference type="SMART" id="SM00173">
    <property type="entry name" value="RAS"/>
    <property type="match status" value="1"/>
</dbReference>
<comment type="similarity">
    <text evidence="1">Belongs to the small GTPase superfamily. Rab family.</text>
</comment>
<name>A0AA86RNP7_9EUKA</name>
<dbReference type="SUPFAM" id="SSF52540">
    <property type="entry name" value="P-loop containing nucleoside triphosphate hydrolases"/>
    <property type="match status" value="1"/>
</dbReference>
<evidence type="ECO:0000256" key="1">
    <source>
        <dbReference type="ARBA" id="ARBA00006270"/>
    </source>
</evidence>
<dbReference type="GO" id="GO:0005764">
    <property type="term" value="C:lysosome"/>
    <property type="evidence" value="ECO:0007669"/>
    <property type="project" value="TreeGrafter"/>
</dbReference>
<proteinExistence type="inferred from homology"/>
<dbReference type="NCBIfam" id="TIGR00231">
    <property type="entry name" value="small_GTP"/>
    <property type="match status" value="1"/>
</dbReference>
<dbReference type="GO" id="GO:0003924">
    <property type="term" value="F:GTPase activity"/>
    <property type="evidence" value="ECO:0007669"/>
    <property type="project" value="InterPro"/>
</dbReference>
<sequence length="200" mass="22380">MYEAKILVVGCPAAGKTSLIHKAVNNQMTSEYKPTIGVDFAQKQFVINDEKVMLQLWDIAGQDFYSKLVHVYYKNAIGCILTCDFSNDHIIQDIKMWYDEIRSKALLKNGVPVPIYLACNKIDIPKAKQMMEDEGIKMELQNFQFAHQGFTSALTGEGVTEMLTFVAEETIKVAKNAGSEKDKLNAVIIQDDKAKKSGCC</sequence>
<dbReference type="GO" id="GO:0005770">
    <property type="term" value="C:late endosome"/>
    <property type="evidence" value="ECO:0007669"/>
    <property type="project" value="TreeGrafter"/>
</dbReference>
<evidence type="ECO:0000313" key="6">
    <source>
        <dbReference type="EMBL" id="CAI9976848.1"/>
    </source>
</evidence>
<evidence type="ECO:0000256" key="2">
    <source>
        <dbReference type="ARBA" id="ARBA00022741"/>
    </source>
</evidence>
<dbReference type="AlphaFoldDB" id="A0AA86RNP7"/>
<dbReference type="EMBL" id="CAXDID020000015">
    <property type="protein sequence ID" value="CAL5983366.1"/>
    <property type="molecule type" value="Genomic_DNA"/>
</dbReference>
<dbReference type="GO" id="GO:0005525">
    <property type="term" value="F:GTP binding"/>
    <property type="evidence" value="ECO:0007669"/>
    <property type="project" value="UniProtKB-KW"/>
</dbReference>
<dbReference type="EMBL" id="CAXDID020000525">
    <property type="protein sequence ID" value="CAL6099938.1"/>
    <property type="molecule type" value="Genomic_DNA"/>
</dbReference>
<dbReference type="Proteomes" id="UP001642409">
    <property type="component" value="Unassembled WGS sequence"/>
</dbReference>
<dbReference type="InterPro" id="IPR027417">
    <property type="entry name" value="P-loop_NTPase"/>
</dbReference>
<keyword evidence="3" id="KW-0342">GTP-binding</keyword>
<evidence type="ECO:0000313" key="5">
    <source>
        <dbReference type="EMBL" id="CAI9967722.1"/>
    </source>
</evidence>
<evidence type="ECO:0000313" key="9">
    <source>
        <dbReference type="EMBL" id="CAL6099938.1"/>
    </source>
</evidence>
<keyword evidence="2" id="KW-0547">Nucleotide-binding</keyword>
<dbReference type="EMBL" id="CATOUU010000523">
    <property type="protein sequence ID" value="CAI9932731.1"/>
    <property type="molecule type" value="Genomic_DNA"/>
</dbReference>
<reference evidence="6" key="1">
    <citation type="submission" date="2023-06" db="EMBL/GenBank/DDBJ databases">
        <authorList>
            <person name="Kurt Z."/>
        </authorList>
    </citation>
    <scope>NUCLEOTIDE SEQUENCE</scope>
</reference>
<dbReference type="Pfam" id="PF00071">
    <property type="entry name" value="Ras"/>
    <property type="match status" value="1"/>
</dbReference>
<dbReference type="GO" id="GO:0045335">
    <property type="term" value="C:phagocytic vesicle"/>
    <property type="evidence" value="ECO:0007669"/>
    <property type="project" value="TreeGrafter"/>
</dbReference>
<dbReference type="PRINTS" id="PR00449">
    <property type="entry name" value="RASTRNSFRMNG"/>
</dbReference>
<dbReference type="SMART" id="SM00174">
    <property type="entry name" value="RHO"/>
    <property type="match status" value="1"/>
</dbReference>
<dbReference type="GO" id="GO:0008333">
    <property type="term" value="P:endosome to lysosome transport"/>
    <property type="evidence" value="ECO:0007669"/>
    <property type="project" value="TreeGrafter"/>
</dbReference>
<dbReference type="PANTHER" id="PTHR47981:SF20">
    <property type="entry name" value="RAS-RELATED PROTEIN RAB-7A"/>
    <property type="match status" value="1"/>
</dbReference>
<dbReference type="EMBL" id="CATOUU010001029">
    <property type="protein sequence ID" value="CAI9967722.1"/>
    <property type="molecule type" value="Genomic_DNA"/>
</dbReference>
<evidence type="ECO:0000256" key="3">
    <source>
        <dbReference type="ARBA" id="ARBA00023134"/>
    </source>
</evidence>
<dbReference type="PANTHER" id="PTHR47981">
    <property type="entry name" value="RAB FAMILY"/>
    <property type="match status" value="1"/>
</dbReference>
<dbReference type="SMART" id="SM00175">
    <property type="entry name" value="RAB"/>
    <property type="match status" value="1"/>
</dbReference>
<protein>
    <submittedName>
        <fullName evidence="6">Rab1a</fullName>
    </submittedName>
</protein>
<keyword evidence="10" id="KW-1185">Reference proteome</keyword>
<organism evidence="6">
    <name type="scientific">Hexamita inflata</name>
    <dbReference type="NCBI Taxonomy" id="28002"/>
    <lineage>
        <taxon>Eukaryota</taxon>
        <taxon>Metamonada</taxon>
        <taxon>Diplomonadida</taxon>
        <taxon>Hexamitidae</taxon>
        <taxon>Hexamitinae</taxon>
        <taxon>Hexamita</taxon>
    </lineage>
</organism>
<comment type="caution">
    <text evidence="6">The sequence shown here is derived from an EMBL/GenBank/DDBJ whole genome shotgun (WGS) entry which is preliminary data.</text>
</comment>
<dbReference type="SMART" id="SM00176">
    <property type="entry name" value="RAN"/>
    <property type="match status" value="1"/>
</dbReference>
<dbReference type="InterPro" id="IPR005225">
    <property type="entry name" value="Small_GTP-bd"/>
</dbReference>
<dbReference type="EMBL" id="CATOUU010001174">
    <property type="protein sequence ID" value="CAI9976848.1"/>
    <property type="molecule type" value="Genomic_DNA"/>
</dbReference>
<evidence type="ECO:0000313" key="10">
    <source>
        <dbReference type="Proteomes" id="UP001642409"/>
    </source>
</evidence>